<feature type="chain" id="PRO_5013349563" evidence="1">
    <location>
        <begin position="28"/>
        <end position="92"/>
    </location>
</feature>
<reference evidence="2 3" key="1">
    <citation type="submission" date="2017-08" db="EMBL/GenBank/DDBJ databases">
        <title>Multipartite genome sequences of Sinorhizobium species nodulating soybeans.</title>
        <authorList>
            <person name="Tian C.F."/>
        </authorList>
    </citation>
    <scope>NUCLEOTIDE SEQUENCE [LARGE SCALE GENOMIC DNA]</scope>
    <source>
        <strain evidence="2 3">CCBAU 05684</strain>
    </source>
</reference>
<proteinExistence type="predicted"/>
<gene>
    <name evidence="2" type="ORF">SJ05684_c08040</name>
</gene>
<evidence type="ECO:0000313" key="3">
    <source>
        <dbReference type="Proteomes" id="UP000217211"/>
    </source>
</evidence>
<keyword evidence="1" id="KW-0732">Signal</keyword>
<protein>
    <submittedName>
        <fullName evidence="2">Pirin</fullName>
    </submittedName>
</protein>
<dbReference type="OrthoDB" id="8420367at2"/>
<accession>A0A249P981</accession>
<dbReference type="KEGG" id="esj:SJ05684_c08040"/>
<dbReference type="Proteomes" id="UP000217211">
    <property type="component" value="Chromosome"/>
</dbReference>
<organism evidence="2 3">
    <name type="scientific">Sinorhizobium sojae CCBAU 05684</name>
    <dbReference type="NCBI Taxonomy" id="716928"/>
    <lineage>
        <taxon>Bacteria</taxon>
        <taxon>Pseudomonadati</taxon>
        <taxon>Pseudomonadota</taxon>
        <taxon>Alphaproteobacteria</taxon>
        <taxon>Hyphomicrobiales</taxon>
        <taxon>Rhizobiaceae</taxon>
        <taxon>Sinorhizobium/Ensifer group</taxon>
        <taxon>Sinorhizobium</taxon>
    </lineage>
</organism>
<evidence type="ECO:0000256" key="1">
    <source>
        <dbReference type="SAM" id="SignalP"/>
    </source>
</evidence>
<dbReference type="AlphaFoldDB" id="A0A249P981"/>
<evidence type="ECO:0000313" key="2">
    <source>
        <dbReference type="EMBL" id="ASY62267.1"/>
    </source>
</evidence>
<feature type="signal peptide" evidence="1">
    <location>
        <begin position="1"/>
        <end position="27"/>
    </location>
</feature>
<keyword evidence="3" id="KW-1185">Reference proteome</keyword>
<dbReference type="EMBL" id="CP023067">
    <property type="protein sequence ID" value="ASY62267.1"/>
    <property type="molecule type" value="Genomic_DNA"/>
</dbReference>
<name>A0A249P981_9HYPH</name>
<sequence length="92" mass="9365">MRNAIHSALAAALVAVAVIGGASAAFAGGSYYEGISPSPLYTGRAAKSGGETVRHNANGTIDRTATGSVYGYARQPKMIPGGEGEYYQGLSR</sequence>